<protein>
    <recommendedName>
        <fullName evidence="1">DNA helicase Pif1-like 2B domain-containing protein</fullName>
    </recommendedName>
</protein>
<dbReference type="OrthoDB" id="432234at2759"/>
<sequence>VGAQVMLLKNLEQGSLVNGSVGTVKSFITSREALKTGIPIARNDSGGPNMPSNFQPAHEPNDDIFEEEGDTGASSMERAWPVVHFTNGRELLCIPVDFTVDNSLGFMEAQRDQVCCMDNLVHELIVLLSSGSTHSRLGFIQYAFLQDEYPLFD</sequence>
<feature type="non-terminal residue" evidence="2">
    <location>
        <position position="1"/>
    </location>
</feature>
<dbReference type="Pfam" id="PF21530">
    <property type="entry name" value="Pif1_2B_dom"/>
    <property type="match status" value="1"/>
</dbReference>
<dbReference type="EMBL" id="ML769522">
    <property type="protein sequence ID" value="KAE9395914.1"/>
    <property type="molecule type" value="Genomic_DNA"/>
</dbReference>
<reference evidence="2" key="1">
    <citation type="journal article" date="2019" name="Environ. Microbiol.">
        <title>Fungal ecological strategies reflected in gene transcription - a case study of two litter decomposers.</title>
        <authorList>
            <person name="Barbi F."/>
            <person name="Kohler A."/>
            <person name="Barry K."/>
            <person name="Baskaran P."/>
            <person name="Daum C."/>
            <person name="Fauchery L."/>
            <person name="Ihrmark K."/>
            <person name="Kuo A."/>
            <person name="LaButti K."/>
            <person name="Lipzen A."/>
            <person name="Morin E."/>
            <person name="Grigoriev I.V."/>
            <person name="Henrissat B."/>
            <person name="Lindahl B."/>
            <person name="Martin F."/>
        </authorList>
    </citation>
    <scope>NUCLEOTIDE SEQUENCE</scope>
    <source>
        <strain evidence="2">JB14</strain>
    </source>
</reference>
<name>A0A6A4HFN2_9AGAR</name>
<organism evidence="2 3">
    <name type="scientific">Gymnopus androsaceus JB14</name>
    <dbReference type="NCBI Taxonomy" id="1447944"/>
    <lineage>
        <taxon>Eukaryota</taxon>
        <taxon>Fungi</taxon>
        <taxon>Dikarya</taxon>
        <taxon>Basidiomycota</taxon>
        <taxon>Agaricomycotina</taxon>
        <taxon>Agaricomycetes</taxon>
        <taxon>Agaricomycetidae</taxon>
        <taxon>Agaricales</taxon>
        <taxon>Marasmiineae</taxon>
        <taxon>Omphalotaceae</taxon>
        <taxon>Gymnopus</taxon>
    </lineage>
</organism>
<gene>
    <name evidence="2" type="ORF">BT96DRAFT_825483</name>
</gene>
<dbReference type="Proteomes" id="UP000799118">
    <property type="component" value="Unassembled WGS sequence"/>
</dbReference>
<proteinExistence type="predicted"/>
<dbReference type="AlphaFoldDB" id="A0A6A4HFN2"/>
<keyword evidence="3" id="KW-1185">Reference proteome</keyword>
<feature type="domain" description="DNA helicase Pif1-like 2B" evidence="1">
    <location>
        <begin position="1"/>
        <end position="26"/>
    </location>
</feature>
<accession>A0A6A4HFN2</accession>
<evidence type="ECO:0000259" key="1">
    <source>
        <dbReference type="Pfam" id="PF21530"/>
    </source>
</evidence>
<evidence type="ECO:0000313" key="3">
    <source>
        <dbReference type="Proteomes" id="UP000799118"/>
    </source>
</evidence>
<dbReference type="InterPro" id="IPR049163">
    <property type="entry name" value="Pif1-like_2B_dom"/>
</dbReference>
<evidence type="ECO:0000313" key="2">
    <source>
        <dbReference type="EMBL" id="KAE9395914.1"/>
    </source>
</evidence>